<dbReference type="SMART" id="SM00911">
    <property type="entry name" value="HWE_HK"/>
    <property type="match status" value="1"/>
</dbReference>
<protein>
    <recommendedName>
        <fullName evidence="2">histidine kinase</fullName>
        <ecNumber evidence="2">2.7.13.3</ecNumber>
    </recommendedName>
</protein>
<dbReference type="InterPro" id="IPR000014">
    <property type="entry name" value="PAS"/>
</dbReference>
<organism evidence="10 11">
    <name type="scientific">Thioclava arctica</name>
    <dbReference type="NCBI Taxonomy" id="3238301"/>
    <lineage>
        <taxon>Bacteria</taxon>
        <taxon>Pseudomonadati</taxon>
        <taxon>Pseudomonadota</taxon>
        <taxon>Alphaproteobacteria</taxon>
        <taxon>Rhodobacterales</taxon>
        <taxon>Paracoccaceae</taxon>
        <taxon>Thioclava</taxon>
    </lineage>
</organism>
<dbReference type="Proteomes" id="UP001557465">
    <property type="component" value="Unassembled WGS sequence"/>
</dbReference>
<dbReference type="Pfam" id="PF07536">
    <property type="entry name" value="HWE_HK"/>
    <property type="match status" value="1"/>
</dbReference>
<evidence type="ECO:0000259" key="8">
    <source>
        <dbReference type="SMART" id="SM00065"/>
    </source>
</evidence>
<name>A0ABV3TP64_9RHOB</name>
<dbReference type="EC" id="2.7.13.3" evidence="2"/>
<sequence>MDAPSQEAFDRATRLAARIVGTPVALVSLVDESRQFLLSQTGVDDSTAGLRETPLSHSFCRHVVENDSSLIVSDARQDPRVRDNGAVDDLNVIAYLGVPLRTIEGDVLGSFCVIGHEPRVWTDEDHATLLDLAAGVEAEIRLRRQTNLAHQEHEVFRAILDQMPIGVALAEAGTGRLLDTNNTARNLMGAAVEVSAGLANSGLQAFDANGQPYSNEALPLNRAALRNEVITAEEVTIQQPGRAPLHLLISAHRIDSDPPLAVATLLNVTERKRAERNAFQSAERLAHFHEVTRDGILELDAENCVRYSNGVMRERVRRAHSAKLADAFLGANILQEFPNLQGTELEAAMGRARATQQPQAADVVAHDARVLEARLFPEDGTLLIYLRDVTDERAVAQAREILARELNHRVKNLFAMMSGLIGMTARHATSPASMAEGLRARINALARAHDLVSPTATLETGFRGEVDFDALIRAILAPYVSAQDLRVVLEGLPVLLNQAGATNFALVLHELATNAVKYGALSCETAKLHLSWQIVPGDEGPMLAFDWHESGCPERLEPPRPTGFGNRLIDLTIHGQLRGTYGTEWPADGFLARIHVPMELIKG</sequence>
<feature type="domain" description="GAF" evidence="8">
    <location>
        <begin position="4"/>
        <end position="150"/>
    </location>
</feature>
<dbReference type="SUPFAM" id="SSF55781">
    <property type="entry name" value="GAF domain-like"/>
    <property type="match status" value="1"/>
</dbReference>
<dbReference type="GO" id="GO:0016301">
    <property type="term" value="F:kinase activity"/>
    <property type="evidence" value="ECO:0007669"/>
    <property type="project" value="UniProtKB-KW"/>
</dbReference>
<keyword evidence="11" id="KW-1185">Reference proteome</keyword>
<feature type="domain" description="Signal transduction histidine kinase HWE region" evidence="9">
    <location>
        <begin position="405"/>
        <end position="493"/>
    </location>
</feature>
<accession>A0ABV3TP64</accession>
<dbReference type="InterPro" id="IPR036890">
    <property type="entry name" value="HATPase_C_sf"/>
</dbReference>
<evidence type="ECO:0000256" key="3">
    <source>
        <dbReference type="ARBA" id="ARBA00022553"/>
    </source>
</evidence>
<dbReference type="Gene3D" id="3.30.450.20">
    <property type="entry name" value="PAS domain"/>
    <property type="match status" value="2"/>
</dbReference>
<keyword evidence="7" id="KW-0067">ATP-binding</keyword>
<keyword evidence="5" id="KW-0547">Nucleotide-binding</keyword>
<dbReference type="InterPro" id="IPR003018">
    <property type="entry name" value="GAF"/>
</dbReference>
<dbReference type="InterPro" id="IPR011102">
    <property type="entry name" value="Sig_transdc_His_kinase_HWE"/>
</dbReference>
<dbReference type="PANTHER" id="PTHR41523">
    <property type="entry name" value="TWO-COMPONENT SYSTEM SENSOR PROTEIN"/>
    <property type="match status" value="1"/>
</dbReference>
<dbReference type="InterPro" id="IPR035965">
    <property type="entry name" value="PAS-like_dom_sf"/>
</dbReference>
<dbReference type="SMART" id="SM00065">
    <property type="entry name" value="GAF"/>
    <property type="match status" value="1"/>
</dbReference>
<evidence type="ECO:0000256" key="6">
    <source>
        <dbReference type="ARBA" id="ARBA00022777"/>
    </source>
</evidence>
<keyword evidence="6 10" id="KW-0418">Kinase</keyword>
<proteinExistence type="predicted"/>
<evidence type="ECO:0000313" key="10">
    <source>
        <dbReference type="EMBL" id="MEX1663005.1"/>
    </source>
</evidence>
<dbReference type="Pfam" id="PF01590">
    <property type="entry name" value="GAF"/>
    <property type="match status" value="1"/>
</dbReference>
<reference evidence="10 11" key="1">
    <citation type="journal article" date="2011" name="Int. J. Syst. Evol. Microbiol.">
        <title>Zhongshania antarctica gen. nov., sp. nov. and Zhongshania guokunii sp. nov., gammaproteobacteria respectively isolated from coastal attached (fast) ice and surface seawater of the Antarctic.</title>
        <authorList>
            <person name="Li H.J."/>
            <person name="Zhang X.Y."/>
            <person name="Chen C.X."/>
            <person name="Zhang Y.J."/>
            <person name="Gao Z.M."/>
            <person name="Yu Y."/>
            <person name="Chen X.L."/>
            <person name="Chen B."/>
            <person name="Zhang Y.Z."/>
        </authorList>
    </citation>
    <scope>NUCLEOTIDE SEQUENCE [LARGE SCALE GENOMIC DNA]</scope>
    <source>
        <strain evidence="10 11">15-R06ZXC-3</strain>
    </source>
</reference>
<evidence type="ECO:0000256" key="1">
    <source>
        <dbReference type="ARBA" id="ARBA00000085"/>
    </source>
</evidence>
<dbReference type="RefSeq" id="WP_368392631.1">
    <property type="nucleotide sequence ID" value="NZ_JBFRYC010000011.1"/>
</dbReference>
<evidence type="ECO:0000313" key="11">
    <source>
        <dbReference type="Proteomes" id="UP001557465"/>
    </source>
</evidence>
<dbReference type="PANTHER" id="PTHR41523:SF8">
    <property type="entry name" value="ETHYLENE RESPONSE SENSOR PROTEIN"/>
    <property type="match status" value="1"/>
</dbReference>
<evidence type="ECO:0000259" key="9">
    <source>
        <dbReference type="SMART" id="SM00911"/>
    </source>
</evidence>
<keyword evidence="4" id="KW-0808">Transferase</keyword>
<dbReference type="EMBL" id="JBFRYC010000011">
    <property type="protein sequence ID" value="MEX1663005.1"/>
    <property type="molecule type" value="Genomic_DNA"/>
</dbReference>
<comment type="catalytic activity">
    <reaction evidence="1">
        <text>ATP + protein L-histidine = ADP + protein N-phospho-L-histidine.</text>
        <dbReference type="EC" id="2.7.13.3"/>
    </reaction>
</comment>
<comment type="caution">
    <text evidence="10">The sequence shown here is derived from an EMBL/GenBank/DDBJ whole genome shotgun (WGS) entry which is preliminary data.</text>
</comment>
<dbReference type="Gene3D" id="3.30.450.40">
    <property type="match status" value="1"/>
</dbReference>
<evidence type="ECO:0000256" key="4">
    <source>
        <dbReference type="ARBA" id="ARBA00022679"/>
    </source>
</evidence>
<dbReference type="InterPro" id="IPR029016">
    <property type="entry name" value="GAF-like_dom_sf"/>
</dbReference>
<evidence type="ECO:0000256" key="5">
    <source>
        <dbReference type="ARBA" id="ARBA00022741"/>
    </source>
</evidence>
<keyword evidence="3" id="KW-0597">Phosphoprotein</keyword>
<dbReference type="SUPFAM" id="SSF55785">
    <property type="entry name" value="PYP-like sensor domain (PAS domain)"/>
    <property type="match status" value="1"/>
</dbReference>
<dbReference type="Pfam" id="PF13188">
    <property type="entry name" value="PAS_8"/>
    <property type="match status" value="1"/>
</dbReference>
<gene>
    <name evidence="10" type="ORF">AB4874_15325</name>
</gene>
<evidence type="ECO:0000256" key="7">
    <source>
        <dbReference type="ARBA" id="ARBA00022840"/>
    </source>
</evidence>
<dbReference type="Gene3D" id="3.30.565.10">
    <property type="entry name" value="Histidine kinase-like ATPase, C-terminal domain"/>
    <property type="match status" value="1"/>
</dbReference>
<evidence type="ECO:0000256" key="2">
    <source>
        <dbReference type="ARBA" id="ARBA00012438"/>
    </source>
</evidence>